<name>A0ABT5A3B2_9CYAN</name>
<dbReference type="EMBL" id="JAQMTU010000043">
    <property type="protein sequence ID" value="MDB9486422.1"/>
    <property type="molecule type" value="Genomic_DNA"/>
</dbReference>
<gene>
    <name evidence="2" type="ORF">PN492_07655</name>
</gene>
<comment type="caution">
    <text evidence="2">The sequence shown here is derived from an EMBL/GenBank/DDBJ whole genome shotgun (WGS) entry which is preliminary data.</text>
</comment>
<dbReference type="RefSeq" id="WP_028084349.1">
    <property type="nucleotide sequence ID" value="NZ_JAQMTU010000043.1"/>
</dbReference>
<feature type="domain" description="DUF5615" evidence="1">
    <location>
        <begin position="1"/>
        <end position="107"/>
    </location>
</feature>
<keyword evidence="3" id="KW-1185">Reference proteome</keyword>
<evidence type="ECO:0000313" key="2">
    <source>
        <dbReference type="EMBL" id="MDB9486422.1"/>
    </source>
</evidence>
<reference evidence="2 3" key="1">
    <citation type="submission" date="2023-01" db="EMBL/GenBank/DDBJ databases">
        <title>Genomes from the Australian National Cyanobacteria Reference Collection.</title>
        <authorList>
            <person name="Willis A."/>
            <person name="Lee E.M.F."/>
        </authorList>
    </citation>
    <scope>NUCLEOTIDE SEQUENCE [LARGE SCALE GENOMIC DNA]</scope>
    <source>
        <strain evidence="2 3">CS-537/01</strain>
    </source>
</reference>
<sequence length="117" mass="13995">MRFLVDENTGVTVARWLREQDYEVFSVYEQARGIDDDTIIQKAFDENWILITSDKDFGEKVYRDKYPHRGVILLRLENERSANKIYILQQVLEKHKEKLVDSFVVVTENQIRFARLK</sequence>
<accession>A0ABT5A3B2</accession>
<dbReference type="Proteomes" id="UP001212123">
    <property type="component" value="Unassembled WGS sequence"/>
</dbReference>
<evidence type="ECO:0000259" key="1">
    <source>
        <dbReference type="Pfam" id="PF18480"/>
    </source>
</evidence>
<protein>
    <submittedName>
        <fullName evidence="2">DUF5615 family PIN-like protein</fullName>
    </submittedName>
</protein>
<dbReference type="InterPro" id="IPR041049">
    <property type="entry name" value="DUF5615"/>
</dbReference>
<proteinExistence type="predicted"/>
<organism evidence="2 3">
    <name type="scientific">Dolichospermum circinale CS-537/01</name>
    <dbReference type="NCBI Taxonomy" id="3021739"/>
    <lineage>
        <taxon>Bacteria</taxon>
        <taxon>Bacillati</taxon>
        <taxon>Cyanobacteriota</taxon>
        <taxon>Cyanophyceae</taxon>
        <taxon>Nostocales</taxon>
        <taxon>Aphanizomenonaceae</taxon>
        <taxon>Dolichospermum</taxon>
        <taxon>Dolichospermum circinale</taxon>
    </lineage>
</organism>
<dbReference type="Pfam" id="PF18480">
    <property type="entry name" value="DUF5615"/>
    <property type="match status" value="1"/>
</dbReference>
<evidence type="ECO:0000313" key="3">
    <source>
        <dbReference type="Proteomes" id="UP001212123"/>
    </source>
</evidence>